<evidence type="ECO:0000313" key="3">
    <source>
        <dbReference type="EMBL" id="CAA9427638.1"/>
    </source>
</evidence>
<feature type="region of interest" description="Disordered" evidence="1">
    <location>
        <begin position="157"/>
        <end position="196"/>
    </location>
</feature>
<feature type="transmembrane region" description="Helical" evidence="2">
    <location>
        <begin position="98"/>
        <end position="118"/>
    </location>
</feature>
<evidence type="ECO:0008006" key="4">
    <source>
        <dbReference type="Google" id="ProtNLM"/>
    </source>
</evidence>
<dbReference type="EMBL" id="CADCUR010000294">
    <property type="protein sequence ID" value="CAA9427638.1"/>
    <property type="molecule type" value="Genomic_DNA"/>
</dbReference>
<dbReference type="AlphaFoldDB" id="A0A6J4PW99"/>
<accession>A0A6J4PW99</accession>
<keyword evidence="2" id="KW-1133">Transmembrane helix</keyword>
<reference evidence="3" key="1">
    <citation type="submission" date="2020-02" db="EMBL/GenBank/DDBJ databases">
        <authorList>
            <person name="Meier V. D."/>
        </authorList>
    </citation>
    <scope>NUCLEOTIDE SEQUENCE</scope>
    <source>
        <strain evidence="3">AVDCRST_MAG74</strain>
    </source>
</reference>
<proteinExistence type="predicted"/>
<evidence type="ECO:0000256" key="1">
    <source>
        <dbReference type="SAM" id="MobiDB-lite"/>
    </source>
</evidence>
<sequence>MFCPKCGVKNPEAGKFCRSCGTDLSQVSDVLSGKSSNEMPGFGMMIQPIQPVQPINLLNRRGRPVNLEGVLSTLFTGFAFLVISIILGVTGMAGGRHWWFWLLIPAFTMLGTGVAQYIQLKKNEQKFIPNSEQPETAKSFNQTTNASLPPIQTDYAATAPGSRYKTGDLVPPSVAEGTTRHLEMNSEGETMTLPKK</sequence>
<organism evidence="3">
    <name type="scientific">uncultured Pyrinomonadaceae bacterium</name>
    <dbReference type="NCBI Taxonomy" id="2283094"/>
    <lineage>
        <taxon>Bacteria</taxon>
        <taxon>Pseudomonadati</taxon>
        <taxon>Acidobacteriota</taxon>
        <taxon>Blastocatellia</taxon>
        <taxon>Blastocatellales</taxon>
        <taxon>Pyrinomonadaceae</taxon>
        <taxon>environmental samples</taxon>
    </lineage>
</organism>
<feature type="transmembrane region" description="Helical" evidence="2">
    <location>
        <begin position="70"/>
        <end position="92"/>
    </location>
</feature>
<evidence type="ECO:0000256" key="2">
    <source>
        <dbReference type="SAM" id="Phobius"/>
    </source>
</evidence>
<keyword evidence="2" id="KW-0812">Transmembrane</keyword>
<keyword evidence="2" id="KW-0472">Membrane</keyword>
<gene>
    <name evidence="3" type="ORF">AVDCRST_MAG74-3457</name>
</gene>
<name>A0A6J4PW99_9BACT</name>
<protein>
    <recommendedName>
        <fullName evidence="4">Zinc-ribbon domain-containing protein</fullName>
    </recommendedName>
</protein>